<accession>A0A7D4TMP5</accession>
<dbReference type="AlphaFoldDB" id="A0A7D4TMP5"/>
<name>A0A7D4TMP5_9SPHI</name>
<evidence type="ECO:0000313" key="3">
    <source>
        <dbReference type="Proteomes" id="UP000505355"/>
    </source>
</evidence>
<evidence type="ECO:0000313" key="2">
    <source>
        <dbReference type="EMBL" id="QKJ30233.1"/>
    </source>
</evidence>
<sequence>MTKEEVNELIEAKLESIKKDFLEIKVEIKSINNAIQKKLSDLEKKIDNIDDSWGPA</sequence>
<organism evidence="2 3">
    <name type="scientific">Mucilaginibacter mali</name>
    <dbReference type="NCBI Taxonomy" id="2740462"/>
    <lineage>
        <taxon>Bacteria</taxon>
        <taxon>Pseudomonadati</taxon>
        <taxon>Bacteroidota</taxon>
        <taxon>Sphingobacteriia</taxon>
        <taxon>Sphingobacteriales</taxon>
        <taxon>Sphingobacteriaceae</taxon>
        <taxon>Mucilaginibacter</taxon>
    </lineage>
</organism>
<evidence type="ECO:0000256" key="1">
    <source>
        <dbReference type="SAM" id="Coils"/>
    </source>
</evidence>
<keyword evidence="1" id="KW-0175">Coiled coil</keyword>
<gene>
    <name evidence="2" type="ORF">HQ865_10810</name>
</gene>
<dbReference type="RefSeq" id="WP_173414920.1">
    <property type="nucleotide sequence ID" value="NZ_CP054139.1"/>
</dbReference>
<reference evidence="2 3" key="1">
    <citation type="submission" date="2020-05" db="EMBL/GenBank/DDBJ databases">
        <title>Mucilaginibacter mali sp. nov.</title>
        <authorList>
            <person name="Kim H.S."/>
            <person name="Lee K.C."/>
            <person name="Suh M.K."/>
            <person name="Kim J.-S."/>
            <person name="Han K.-I."/>
            <person name="Eom M.K."/>
            <person name="Shin Y.K."/>
            <person name="Lee J.-S."/>
        </authorList>
    </citation>
    <scope>NUCLEOTIDE SEQUENCE [LARGE SCALE GENOMIC DNA]</scope>
    <source>
        <strain evidence="2 3">G2-14</strain>
    </source>
</reference>
<keyword evidence="3" id="KW-1185">Reference proteome</keyword>
<dbReference type="EMBL" id="CP054139">
    <property type="protein sequence ID" value="QKJ30233.1"/>
    <property type="molecule type" value="Genomic_DNA"/>
</dbReference>
<proteinExistence type="predicted"/>
<feature type="coiled-coil region" evidence="1">
    <location>
        <begin position="25"/>
        <end position="52"/>
    </location>
</feature>
<dbReference type="Proteomes" id="UP000505355">
    <property type="component" value="Chromosome"/>
</dbReference>
<protein>
    <submittedName>
        <fullName evidence="2">Uncharacterized protein</fullName>
    </submittedName>
</protein>
<dbReference type="KEGG" id="mmab:HQ865_10810"/>